<evidence type="ECO:0000313" key="2">
    <source>
        <dbReference type="EMBL" id="CAH2330073.1"/>
    </source>
</evidence>
<gene>
    <name evidence="2" type="ORF">PECUL_23A029520</name>
</gene>
<accession>A0AAD1TLJ4</accession>
<keyword evidence="3" id="KW-1185">Reference proteome</keyword>
<dbReference type="EMBL" id="CAKOES020000207">
    <property type="protein sequence ID" value="CAH2330073.1"/>
    <property type="molecule type" value="Genomic_DNA"/>
</dbReference>
<evidence type="ECO:0000313" key="3">
    <source>
        <dbReference type="Proteomes" id="UP001295444"/>
    </source>
</evidence>
<dbReference type="InterPro" id="IPR055350">
    <property type="entry name" value="CCDC142_C"/>
</dbReference>
<dbReference type="PANTHER" id="PTHR21436">
    <property type="entry name" value="COILED-COIL DOMAIN-CONTAINING PROTEIN 142"/>
    <property type="match status" value="1"/>
</dbReference>
<sequence>MSKQTEDVKWLSSLSSSPVLLSLEPTYHFGEGATGFASDFSSSQPCDVYSLLDHELLNAILRCSPTVSRGICASSYVKHLVSLTLQRHILSLIRDFSVSLKSTTDLIMLLCAQLQQRTIKTAELQKLCMGLRDQIRHTAAFQKKVSGNCWLRIKSSTVLQTTRDMQRIVTQRCVQAALLTEQCVESVLIWVSSGPMQDTGELAQSLTVYNHVVSEVWKWSDPWKRPEMFPLSRVVALLAEKRGLALAQVFCRSLCLQAVDIGIRNEMGHATQWQPFVGSGQALVTLIQEDWFQVSTLLQTFVCSDPSMWHPCLNRPTYNVHGSDMDVSASYSYHLWPSVCTHIYSALYEGLRQSELLPALSACGQAVSLQVINTLHDVLASAAVPEQCRPDYQRLFACLLSTCVFITWDQRVCQALSSAMNDKCVAQSSSDVHSRTAGILSDVCHQLSLILHRPVVLGSMAEDLVLSRCVVSIQLCSLWLRSRTQHCLSTGALSNLVLLTHGDMP</sequence>
<dbReference type="Proteomes" id="UP001295444">
    <property type="component" value="Unassembled WGS sequence"/>
</dbReference>
<dbReference type="PANTHER" id="PTHR21436:SF2">
    <property type="entry name" value="COILED-COIL DOMAIN-CONTAINING PROTEIN 142"/>
    <property type="match status" value="1"/>
</dbReference>
<feature type="domain" description="Coiled-coil protein 142 C-terminal" evidence="1">
    <location>
        <begin position="335"/>
        <end position="505"/>
    </location>
</feature>
<dbReference type="AlphaFoldDB" id="A0AAD1TLJ4"/>
<feature type="non-terminal residue" evidence="2">
    <location>
        <position position="1"/>
    </location>
</feature>
<protein>
    <recommendedName>
        <fullName evidence="1">Coiled-coil protein 142 C-terminal domain-containing protein</fullName>
    </recommendedName>
</protein>
<dbReference type="InterPro" id="IPR026700">
    <property type="entry name" value="CCDC142"/>
</dbReference>
<proteinExistence type="predicted"/>
<organism evidence="2 3">
    <name type="scientific">Pelobates cultripes</name>
    <name type="common">Western spadefoot toad</name>
    <dbReference type="NCBI Taxonomy" id="61616"/>
    <lineage>
        <taxon>Eukaryota</taxon>
        <taxon>Metazoa</taxon>
        <taxon>Chordata</taxon>
        <taxon>Craniata</taxon>
        <taxon>Vertebrata</taxon>
        <taxon>Euteleostomi</taxon>
        <taxon>Amphibia</taxon>
        <taxon>Batrachia</taxon>
        <taxon>Anura</taxon>
        <taxon>Pelobatoidea</taxon>
        <taxon>Pelobatidae</taxon>
        <taxon>Pelobates</taxon>
    </lineage>
</organism>
<reference evidence="2" key="1">
    <citation type="submission" date="2022-03" db="EMBL/GenBank/DDBJ databases">
        <authorList>
            <person name="Alioto T."/>
            <person name="Alioto T."/>
            <person name="Gomez Garrido J."/>
        </authorList>
    </citation>
    <scope>NUCLEOTIDE SEQUENCE</scope>
</reference>
<dbReference type="Pfam" id="PF14923">
    <property type="entry name" value="CCDC142"/>
    <property type="match status" value="1"/>
</dbReference>
<comment type="caution">
    <text evidence="2">The sequence shown here is derived from an EMBL/GenBank/DDBJ whole genome shotgun (WGS) entry which is preliminary data.</text>
</comment>
<name>A0AAD1TLJ4_PELCU</name>
<evidence type="ECO:0000259" key="1">
    <source>
        <dbReference type="Pfam" id="PF14923"/>
    </source>
</evidence>